<dbReference type="SUPFAM" id="SSF55194">
    <property type="entry name" value="Ribosome recycling factor, RRF"/>
    <property type="match status" value="1"/>
</dbReference>
<dbReference type="RefSeq" id="WP_189353156.1">
    <property type="nucleotide sequence ID" value="NZ_BMYP01000017.1"/>
</dbReference>
<dbReference type="InterPro" id="IPR023584">
    <property type="entry name" value="Ribosome_recyc_fac_dom"/>
</dbReference>
<dbReference type="PANTHER" id="PTHR20982">
    <property type="entry name" value="RIBOSOME RECYCLING FACTOR"/>
    <property type="match status" value="1"/>
</dbReference>
<comment type="subcellular location">
    <subcellularLocation>
        <location evidence="3">Cytoplasm</location>
    </subcellularLocation>
</comment>
<dbReference type="CDD" id="cd00520">
    <property type="entry name" value="RRF"/>
    <property type="match status" value="1"/>
</dbReference>
<keyword evidence="6" id="KW-1185">Reference proteome</keyword>
<sequence>MINDVKKSAEHKMQKTLETFKADLAKVRTGRAHTGLLDHVMVEYYGSDVPVNQVANVTLIDARTIGVQPWEKNMAGKIEKAIRDCDLGLNPASMGDLIRVPMPMLTEERRKDLIKVVRSEAEGARVSVRNVRRDANNDFKNLLKDKAITEDEERRGQDEIQKLTDKYTAEIDKALATKEAELLAV</sequence>
<dbReference type="Pfam" id="PF01765">
    <property type="entry name" value="RRF"/>
    <property type="match status" value="1"/>
</dbReference>
<keyword evidence="3" id="KW-0963">Cytoplasm</keyword>
<evidence type="ECO:0000313" key="5">
    <source>
        <dbReference type="EMBL" id="GHD76665.1"/>
    </source>
</evidence>
<proteinExistence type="inferred from homology"/>
<reference evidence="6" key="1">
    <citation type="journal article" date="2019" name="Int. J. Syst. Evol. Microbiol.">
        <title>The Global Catalogue of Microorganisms (GCM) 10K type strain sequencing project: providing services to taxonomists for standard genome sequencing and annotation.</title>
        <authorList>
            <consortium name="The Broad Institute Genomics Platform"/>
            <consortium name="The Broad Institute Genome Sequencing Center for Infectious Disease"/>
            <person name="Wu L."/>
            <person name="Ma J."/>
        </authorList>
    </citation>
    <scope>NUCLEOTIDE SEQUENCE [LARGE SCALE GENOMIC DNA]</scope>
    <source>
        <strain evidence="6">KCTC 23713</strain>
    </source>
</reference>
<dbReference type="PANTHER" id="PTHR20982:SF3">
    <property type="entry name" value="MITOCHONDRIAL RIBOSOME RECYCLING FACTOR PSEUDO 1"/>
    <property type="match status" value="1"/>
</dbReference>
<evidence type="ECO:0000256" key="1">
    <source>
        <dbReference type="ARBA" id="ARBA00005912"/>
    </source>
</evidence>
<comment type="similarity">
    <text evidence="1 3">Belongs to the RRF family.</text>
</comment>
<dbReference type="Gene3D" id="3.30.1360.40">
    <property type="match status" value="1"/>
</dbReference>
<dbReference type="Gene3D" id="1.10.132.20">
    <property type="entry name" value="Ribosome-recycling factor"/>
    <property type="match status" value="1"/>
</dbReference>
<dbReference type="InterPro" id="IPR002661">
    <property type="entry name" value="Ribosome_recyc_fac"/>
</dbReference>
<accession>A0ABQ3HAR9</accession>
<dbReference type="HAMAP" id="MF_00040">
    <property type="entry name" value="RRF"/>
    <property type="match status" value="1"/>
</dbReference>
<comment type="function">
    <text evidence="3">Responsible for the release of ribosomes from messenger RNA at the termination of protein biosynthesis. May increase the efficiency of translation by recycling ribosomes from one round of translation to another.</text>
</comment>
<keyword evidence="2 3" id="KW-0648">Protein biosynthesis</keyword>
<feature type="domain" description="Ribosome recycling factor" evidence="4">
    <location>
        <begin position="20"/>
        <end position="183"/>
    </location>
</feature>
<dbReference type="EMBL" id="BMYP01000017">
    <property type="protein sequence ID" value="GHD76665.1"/>
    <property type="molecule type" value="Genomic_DNA"/>
</dbReference>
<comment type="caution">
    <text evidence="5">The sequence shown here is derived from an EMBL/GenBank/DDBJ whole genome shotgun (WGS) entry which is preliminary data.</text>
</comment>
<dbReference type="InterPro" id="IPR036191">
    <property type="entry name" value="RRF_sf"/>
</dbReference>
<evidence type="ECO:0000313" key="6">
    <source>
        <dbReference type="Proteomes" id="UP000662678"/>
    </source>
</evidence>
<evidence type="ECO:0000259" key="4">
    <source>
        <dbReference type="Pfam" id="PF01765"/>
    </source>
</evidence>
<protein>
    <recommendedName>
        <fullName evidence="3">Ribosome-recycling factor</fullName>
        <shortName evidence="3">RRF</shortName>
    </recommendedName>
    <alternativeName>
        <fullName evidence="3">Ribosome-releasing factor</fullName>
    </alternativeName>
</protein>
<evidence type="ECO:0000256" key="2">
    <source>
        <dbReference type="ARBA" id="ARBA00022917"/>
    </source>
</evidence>
<gene>
    <name evidence="3 5" type="primary">frr</name>
    <name evidence="5" type="ORF">GCM10011419_16360</name>
</gene>
<evidence type="ECO:0000256" key="3">
    <source>
        <dbReference type="HAMAP-Rule" id="MF_00040"/>
    </source>
</evidence>
<dbReference type="Proteomes" id="UP000662678">
    <property type="component" value="Unassembled WGS sequence"/>
</dbReference>
<name>A0ABQ3HAR9_9NEIS</name>
<dbReference type="NCBIfam" id="TIGR00496">
    <property type="entry name" value="frr"/>
    <property type="match status" value="1"/>
</dbReference>
<organism evidence="5 6">
    <name type="scientific">Vogesella fluminis</name>
    <dbReference type="NCBI Taxonomy" id="1069161"/>
    <lineage>
        <taxon>Bacteria</taxon>
        <taxon>Pseudomonadati</taxon>
        <taxon>Pseudomonadota</taxon>
        <taxon>Betaproteobacteria</taxon>
        <taxon>Neisseriales</taxon>
        <taxon>Chromobacteriaceae</taxon>
        <taxon>Vogesella</taxon>
    </lineage>
</organism>